<dbReference type="EMBL" id="LR796245">
    <property type="protein sequence ID" value="CAB4130567.1"/>
    <property type="molecule type" value="Genomic_DNA"/>
</dbReference>
<reference evidence="1" key="1">
    <citation type="submission" date="2020-04" db="EMBL/GenBank/DDBJ databases">
        <authorList>
            <person name="Chiriac C."/>
            <person name="Salcher M."/>
            <person name="Ghai R."/>
            <person name="Kavagutti S V."/>
        </authorList>
    </citation>
    <scope>NUCLEOTIDE SEQUENCE</scope>
</reference>
<proteinExistence type="predicted"/>
<sequence>MLNVIPLNDLKEQEEQSTCECCPKVWFEKGEMIIVHNSFDKREEIEEGGMQDCGEHPTFILYEGHN</sequence>
<organism evidence="1">
    <name type="scientific">uncultured Caudovirales phage</name>
    <dbReference type="NCBI Taxonomy" id="2100421"/>
    <lineage>
        <taxon>Viruses</taxon>
        <taxon>Duplodnaviria</taxon>
        <taxon>Heunggongvirae</taxon>
        <taxon>Uroviricota</taxon>
        <taxon>Caudoviricetes</taxon>
        <taxon>Peduoviridae</taxon>
        <taxon>Maltschvirus</taxon>
        <taxon>Maltschvirus maltsch</taxon>
    </lineage>
</organism>
<gene>
    <name evidence="1" type="ORF">UFOVP129_6</name>
</gene>
<evidence type="ECO:0000313" key="1">
    <source>
        <dbReference type="EMBL" id="CAB4130567.1"/>
    </source>
</evidence>
<protein>
    <submittedName>
        <fullName evidence="1">Uncharacterized protein</fullName>
    </submittedName>
</protein>
<accession>A0A6J5LBT2</accession>
<name>A0A6J5LBT2_9CAUD</name>